<accession>A0A345ZR24</accession>
<keyword evidence="2" id="KW-1185">Reference proteome</keyword>
<protein>
    <submittedName>
        <fullName evidence="1">Uncharacterized protein</fullName>
    </submittedName>
</protein>
<dbReference type="Proteomes" id="UP000254889">
    <property type="component" value="Chromosome"/>
</dbReference>
<sequence length="69" mass="7399">MSVQQVNRTHKADRLDIPVTVVAKKQPATTTVSKEQPQVKPAKILEGCDPVFSPLSSSAQANLPGRCLS</sequence>
<dbReference type="EMBL" id="CP031417">
    <property type="protein sequence ID" value="AXK79371.1"/>
    <property type="molecule type" value="Genomic_DNA"/>
</dbReference>
<dbReference type="KEGG" id="ptaw:DW352_01875"/>
<proteinExistence type="predicted"/>
<dbReference type="AlphaFoldDB" id="A0A345ZR24"/>
<reference evidence="1 2" key="1">
    <citation type="submission" date="2018-07" db="EMBL/GenBank/DDBJ databases">
        <authorList>
            <person name="Quirk P.G."/>
            <person name="Krulwich T.A."/>
        </authorList>
    </citation>
    <scope>NUCLEOTIDE SEQUENCE [LARGE SCALE GENOMIC DNA]</scope>
    <source>
        <strain evidence="1 2">CC-BB4</strain>
    </source>
</reference>
<evidence type="ECO:0000313" key="1">
    <source>
        <dbReference type="EMBL" id="AXK79371.1"/>
    </source>
</evidence>
<name>A0A345ZR24_9HYPH</name>
<evidence type="ECO:0000313" key="2">
    <source>
        <dbReference type="Proteomes" id="UP000254889"/>
    </source>
</evidence>
<gene>
    <name evidence="1" type="ORF">DW352_01875</name>
</gene>
<organism evidence="1 2">
    <name type="scientific">Pseudolabrys taiwanensis</name>
    <dbReference type="NCBI Taxonomy" id="331696"/>
    <lineage>
        <taxon>Bacteria</taxon>
        <taxon>Pseudomonadati</taxon>
        <taxon>Pseudomonadota</taxon>
        <taxon>Alphaproteobacteria</taxon>
        <taxon>Hyphomicrobiales</taxon>
        <taxon>Xanthobacteraceae</taxon>
        <taxon>Pseudolabrys</taxon>
    </lineage>
</organism>